<reference evidence="4" key="1">
    <citation type="submission" date="2021-02" db="EMBL/GenBank/DDBJ databases">
        <authorList>
            <person name="Nowell W R."/>
        </authorList>
    </citation>
    <scope>NUCLEOTIDE SEQUENCE</scope>
</reference>
<evidence type="ECO:0000313" key="4">
    <source>
        <dbReference type="EMBL" id="CAF1124821.1"/>
    </source>
</evidence>
<sequence>MTNNDTVHQLAEQIGNIYVTNQQQLNEQLKQKLDNLKEEYIEKEIERLENEAKQKEDEAKQKKDEAKQKEDEAKQKKDEAHEAREKIKILRQSLKRPLSHDLELAADDNQSSSLIIHEALIKIGIIAPTE</sequence>
<protein>
    <submittedName>
        <fullName evidence="4">Uncharacterized protein</fullName>
    </submittedName>
</protein>
<dbReference type="Proteomes" id="UP000663854">
    <property type="component" value="Unassembled WGS sequence"/>
</dbReference>
<keyword evidence="6" id="KW-1185">Reference proteome</keyword>
<gene>
    <name evidence="5" type="ORF">JBS370_LOCUS28947</name>
    <name evidence="3" type="ORF">JXQ802_LOCUS20355</name>
    <name evidence="4" type="ORF">JXQ802_LOCUS20398</name>
    <name evidence="2" type="ORF">PYM288_LOCUS15344</name>
</gene>
<evidence type="ECO:0000313" key="2">
    <source>
        <dbReference type="EMBL" id="CAF1015586.1"/>
    </source>
</evidence>
<evidence type="ECO:0000256" key="1">
    <source>
        <dbReference type="SAM" id="MobiDB-lite"/>
    </source>
</evidence>
<evidence type="ECO:0000313" key="6">
    <source>
        <dbReference type="Proteomes" id="UP000663870"/>
    </source>
</evidence>
<dbReference type="EMBL" id="CAJNOH010000365">
    <property type="protein sequence ID" value="CAF1015586.1"/>
    <property type="molecule type" value="Genomic_DNA"/>
</dbReference>
<dbReference type="Proteomes" id="UP000663836">
    <property type="component" value="Unassembled WGS sequence"/>
</dbReference>
<accession>A0A814QTC1</accession>
<evidence type="ECO:0000313" key="5">
    <source>
        <dbReference type="EMBL" id="CAF4049257.1"/>
    </source>
</evidence>
<dbReference type="EMBL" id="CAJOBD010006027">
    <property type="protein sequence ID" value="CAF4049257.1"/>
    <property type="molecule type" value="Genomic_DNA"/>
</dbReference>
<organism evidence="4 6">
    <name type="scientific">Rotaria sordida</name>
    <dbReference type="NCBI Taxonomy" id="392033"/>
    <lineage>
        <taxon>Eukaryota</taxon>
        <taxon>Metazoa</taxon>
        <taxon>Spiralia</taxon>
        <taxon>Gnathifera</taxon>
        <taxon>Rotifera</taxon>
        <taxon>Eurotatoria</taxon>
        <taxon>Bdelloidea</taxon>
        <taxon>Philodinida</taxon>
        <taxon>Philodinidae</taxon>
        <taxon>Rotaria</taxon>
    </lineage>
</organism>
<proteinExistence type="predicted"/>
<comment type="caution">
    <text evidence="4">The sequence shown here is derived from an EMBL/GenBank/DDBJ whole genome shotgun (WGS) entry which is preliminary data.</text>
</comment>
<evidence type="ECO:0000313" key="3">
    <source>
        <dbReference type="EMBL" id="CAF1123911.1"/>
    </source>
</evidence>
<feature type="region of interest" description="Disordered" evidence="1">
    <location>
        <begin position="48"/>
        <end position="84"/>
    </location>
</feature>
<name>A0A814QTC1_9BILA</name>
<dbReference type="EMBL" id="CAJNOL010000580">
    <property type="protein sequence ID" value="CAF1123911.1"/>
    <property type="molecule type" value="Genomic_DNA"/>
</dbReference>
<dbReference type="AlphaFoldDB" id="A0A814QTC1"/>
<dbReference type="EMBL" id="CAJNOL010000582">
    <property type="protein sequence ID" value="CAF1124821.1"/>
    <property type="molecule type" value="Genomic_DNA"/>
</dbReference>
<dbReference type="Proteomes" id="UP000663870">
    <property type="component" value="Unassembled WGS sequence"/>
</dbReference>